<dbReference type="EMBL" id="BGZK01000255">
    <property type="protein sequence ID" value="GBP32127.1"/>
    <property type="molecule type" value="Genomic_DNA"/>
</dbReference>
<organism evidence="2 3">
    <name type="scientific">Eumeta variegata</name>
    <name type="common">Bagworm moth</name>
    <name type="synonym">Eumeta japonica</name>
    <dbReference type="NCBI Taxonomy" id="151549"/>
    <lineage>
        <taxon>Eukaryota</taxon>
        <taxon>Metazoa</taxon>
        <taxon>Ecdysozoa</taxon>
        <taxon>Arthropoda</taxon>
        <taxon>Hexapoda</taxon>
        <taxon>Insecta</taxon>
        <taxon>Pterygota</taxon>
        <taxon>Neoptera</taxon>
        <taxon>Endopterygota</taxon>
        <taxon>Lepidoptera</taxon>
        <taxon>Glossata</taxon>
        <taxon>Ditrysia</taxon>
        <taxon>Tineoidea</taxon>
        <taxon>Psychidae</taxon>
        <taxon>Oiketicinae</taxon>
        <taxon>Eumeta</taxon>
    </lineage>
</organism>
<dbReference type="AlphaFoldDB" id="A0A4C1V1H2"/>
<dbReference type="SUPFAM" id="SSF56219">
    <property type="entry name" value="DNase I-like"/>
    <property type="match status" value="1"/>
</dbReference>
<gene>
    <name evidence="2" type="ORF">EVAR_80894_1</name>
</gene>
<evidence type="ECO:0000313" key="3">
    <source>
        <dbReference type="Proteomes" id="UP000299102"/>
    </source>
</evidence>
<accession>A0A4C1V1H2</accession>
<dbReference type="OrthoDB" id="7487383at2759"/>
<dbReference type="InterPro" id="IPR036691">
    <property type="entry name" value="Endo/exonu/phosph_ase_sf"/>
</dbReference>
<proteinExistence type="predicted"/>
<dbReference type="InterPro" id="IPR005135">
    <property type="entry name" value="Endo/exonuclease/phosphatase"/>
</dbReference>
<dbReference type="Pfam" id="PF03372">
    <property type="entry name" value="Exo_endo_phos"/>
    <property type="match status" value="1"/>
</dbReference>
<name>A0A4C1V1H2_EUMVA</name>
<reference evidence="2 3" key="1">
    <citation type="journal article" date="2019" name="Commun. Biol.">
        <title>The bagworm genome reveals a unique fibroin gene that provides high tensile strength.</title>
        <authorList>
            <person name="Kono N."/>
            <person name="Nakamura H."/>
            <person name="Ohtoshi R."/>
            <person name="Tomita M."/>
            <person name="Numata K."/>
            <person name="Arakawa K."/>
        </authorList>
    </citation>
    <scope>NUCLEOTIDE SEQUENCE [LARGE SCALE GENOMIC DNA]</scope>
</reference>
<comment type="caution">
    <text evidence="2">The sequence shown here is derived from an EMBL/GenBank/DDBJ whole genome shotgun (WGS) entry which is preliminary data.</text>
</comment>
<sequence length="160" mass="17610">MTAPGRSQINSVGRQKPKNISLLSYNARGLVSSILEVEQCALEYSVDIILVQETYLKPKNPPCCKISNYVQLRTDRQGAPKEATALYYRQTLSCSPIDVPPPINFEATGCRLSMSGYGTIIIVSVYLPPRKELLRSDDETLLALGDAVILFGDLNSKSTQ</sequence>
<evidence type="ECO:0000259" key="1">
    <source>
        <dbReference type="Pfam" id="PF03372"/>
    </source>
</evidence>
<keyword evidence="3" id="KW-1185">Reference proteome</keyword>
<dbReference type="Proteomes" id="UP000299102">
    <property type="component" value="Unassembled WGS sequence"/>
</dbReference>
<dbReference type="GO" id="GO:0003824">
    <property type="term" value="F:catalytic activity"/>
    <property type="evidence" value="ECO:0007669"/>
    <property type="project" value="InterPro"/>
</dbReference>
<evidence type="ECO:0000313" key="2">
    <source>
        <dbReference type="EMBL" id="GBP32127.1"/>
    </source>
</evidence>
<dbReference type="Gene3D" id="3.60.10.10">
    <property type="entry name" value="Endonuclease/exonuclease/phosphatase"/>
    <property type="match status" value="1"/>
</dbReference>
<protein>
    <recommendedName>
        <fullName evidence="1">Endonuclease/exonuclease/phosphatase domain-containing protein</fullName>
    </recommendedName>
</protein>
<feature type="domain" description="Endonuclease/exonuclease/phosphatase" evidence="1">
    <location>
        <begin position="23"/>
        <end position="157"/>
    </location>
</feature>